<organism evidence="2 3">
    <name type="scientific">Shewanella eurypsychrophilus</name>
    <dbReference type="NCBI Taxonomy" id="2593656"/>
    <lineage>
        <taxon>Bacteria</taxon>
        <taxon>Pseudomonadati</taxon>
        <taxon>Pseudomonadota</taxon>
        <taxon>Gammaproteobacteria</taxon>
        <taxon>Alteromonadales</taxon>
        <taxon>Shewanellaceae</taxon>
        <taxon>Shewanella</taxon>
    </lineage>
</organism>
<dbReference type="SUPFAM" id="SSF52540">
    <property type="entry name" value="P-loop containing nucleoside triphosphate hydrolases"/>
    <property type="match status" value="1"/>
</dbReference>
<dbReference type="Pfam" id="PF14516">
    <property type="entry name" value="AAA_35"/>
    <property type="match status" value="1"/>
</dbReference>
<keyword evidence="3" id="KW-1185">Reference proteome</keyword>
<gene>
    <name evidence="2" type="ORF">FM038_013465</name>
</gene>
<dbReference type="Pfam" id="PF26355">
    <property type="entry name" value="HTH_VMAP-M9"/>
    <property type="match status" value="1"/>
</dbReference>
<reference evidence="2" key="1">
    <citation type="submission" date="2021-07" db="EMBL/GenBank/DDBJ databases">
        <title>Shewanella sp. YLB-07 whole genome sequence.</title>
        <authorList>
            <person name="Yu L."/>
        </authorList>
    </citation>
    <scope>NUCLEOTIDE SEQUENCE</scope>
    <source>
        <strain evidence="2">YLB-08</strain>
    </source>
</reference>
<name>A0ABX6V6U2_9GAMM</name>
<protein>
    <submittedName>
        <fullName evidence="2">AAA-like domain-containing protein</fullName>
    </submittedName>
</protein>
<evidence type="ECO:0000259" key="1">
    <source>
        <dbReference type="Pfam" id="PF26355"/>
    </source>
</evidence>
<evidence type="ECO:0000313" key="3">
    <source>
        <dbReference type="Proteomes" id="UP000316416"/>
    </source>
</evidence>
<dbReference type="Proteomes" id="UP000316416">
    <property type="component" value="Chromosome"/>
</dbReference>
<dbReference type="Gene3D" id="3.40.50.300">
    <property type="entry name" value="P-loop containing nucleotide triphosphate hydrolases"/>
    <property type="match status" value="1"/>
</dbReference>
<dbReference type="InterPro" id="IPR027417">
    <property type="entry name" value="P-loop_NTPase"/>
</dbReference>
<evidence type="ECO:0000313" key="2">
    <source>
        <dbReference type="EMBL" id="QPG58341.2"/>
    </source>
</evidence>
<accession>A0ABX6V6U2</accession>
<proteinExistence type="predicted"/>
<dbReference type="EMBL" id="CP045503">
    <property type="protein sequence ID" value="QPG58341.2"/>
    <property type="molecule type" value="Genomic_DNA"/>
</dbReference>
<dbReference type="RefSeq" id="WP_185965690.1">
    <property type="nucleotide sequence ID" value="NZ_CP045503.2"/>
</dbReference>
<sequence length="440" mass="50033">MNHHEAKDLLATILPEDSLNLIKVEVFRLSWEGKGYNIIAEETSYDHDYVRKGGSQLWKELSSALNCSVTKRNFRPLLEEKFESLSNDREVPLEYPSGAISFSSPFYIERTEEEARAYKELLRPGSVVRIKGPRKMGKSSLLSRLVDQADSEGFKVVNIDFMQADSAILTDLDKLLRWVSLQICAQVNLEPKLDDYWNELTGSKLSCSNFLKHYVLPQINQPLLLTINELNLIFDHEDVSRDFLPLLRSWFEESKHNPVMQNLRQVLIYSTEVYVNLDINLSPFNVGLPIELTPFDGEQLSRLASVYGYNWRNDGMAVSPITVMLNTLGGHPYLCQLALYSLASERGLIESPSLAFSELLDKASKPSGLFSSFFQQILQDISANSDALSGFKKLISQPTQELTLIEMYQLERLGVVKVDDGKPKLKNKMLSKYLKDNLSF</sequence>
<feature type="domain" description="vWA-MoxR associated protein N-terminal HTH" evidence="1">
    <location>
        <begin position="17"/>
        <end position="80"/>
    </location>
</feature>
<dbReference type="InterPro" id="IPR058651">
    <property type="entry name" value="HTH_VMAP-M9"/>
</dbReference>